<evidence type="ECO:0000256" key="4">
    <source>
        <dbReference type="ARBA" id="ARBA00022692"/>
    </source>
</evidence>
<sequence length="288" mass="30383">MDHPLQLLANGLVVGAIYSLVAVGLSLVFGVMRVINIAHGDFAMLGAYVAFFAWDWLGLSPLVSLLPAMAILFLFGAGLQRLVIERVVGRPLLASLMLTFGLSLIIWNSSQVAFTTKLRGISYLTEPVTFLGVTMSQSYIVGFVLALILTGALFAFLKFTAPGKAIRATSQNQDVALACGIDVRRARTLAFGIGAALAAAAGTLISMTGFIYPYMGFEYLAKTFTIVVLGGLGSVAGALVAAFAYGLLESFGTAMLSPRIAPALPFVLLIAIMIFRPSGLFGTSVADR</sequence>
<evidence type="ECO:0000256" key="1">
    <source>
        <dbReference type="ARBA" id="ARBA00004429"/>
    </source>
</evidence>
<feature type="transmembrane region" description="Helical" evidence="9">
    <location>
        <begin position="12"/>
        <end position="35"/>
    </location>
</feature>
<dbReference type="GO" id="GO:0005886">
    <property type="term" value="C:plasma membrane"/>
    <property type="evidence" value="ECO:0007669"/>
    <property type="project" value="UniProtKB-SubCell"/>
</dbReference>
<protein>
    <submittedName>
        <fullName evidence="10">Amino acid/amide ABC transporter membrane protein 1, HAAT family</fullName>
    </submittedName>
</protein>
<dbReference type="GO" id="GO:0022857">
    <property type="term" value="F:transmembrane transporter activity"/>
    <property type="evidence" value="ECO:0007669"/>
    <property type="project" value="InterPro"/>
</dbReference>
<dbReference type="STRING" id="119000.SAMN05661010_00472"/>
<evidence type="ECO:0000256" key="7">
    <source>
        <dbReference type="ARBA" id="ARBA00023136"/>
    </source>
</evidence>
<evidence type="ECO:0000256" key="2">
    <source>
        <dbReference type="ARBA" id="ARBA00022448"/>
    </source>
</evidence>
<accession>A0A1G9FPS8</accession>
<evidence type="ECO:0000256" key="8">
    <source>
        <dbReference type="ARBA" id="ARBA00037998"/>
    </source>
</evidence>
<organism evidence="10 11">
    <name type="scientific">Modicisalibacter muralis</name>
    <dbReference type="NCBI Taxonomy" id="119000"/>
    <lineage>
        <taxon>Bacteria</taxon>
        <taxon>Pseudomonadati</taxon>
        <taxon>Pseudomonadota</taxon>
        <taxon>Gammaproteobacteria</taxon>
        <taxon>Oceanospirillales</taxon>
        <taxon>Halomonadaceae</taxon>
        <taxon>Modicisalibacter</taxon>
    </lineage>
</organism>
<feature type="transmembrane region" description="Helical" evidence="9">
    <location>
        <begin position="65"/>
        <end position="84"/>
    </location>
</feature>
<keyword evidence="11" id="KW-1185">Reference proteome</keyword>
<reference evidence="10 11" key="1">
    <citation type="submission" date="2016-10" db="EMBL/GenBank/DDBJ databases">
        <authorList>
            <person name="de Groot N.N."/>
        </authorList>
    </citation>
    <scope>NUCLEOTIDE SEQUENCE [LARGE SCALE GENOMIC DNA]</scope>
    <source>
        <strain evidence="10 11">DSM 14789</strain>
    </source>
</reference>
<comment type="subcellular location">
    <subcellularLocation>
        <location evidence="1">Cell inner membrane</location>
        <topology evidence="1">Multi-pass membrane protein</topology>
    </subcellularLocation>
</comment>
<keyword evidence="4 9" id="KW-0812">Transmembrane</keyword>
<evidence type="ECO:0000256" key="6">
    <source>
        <dbReference type="ARBA" id="ARBA00022989"/>
    </source>
</evidence>
<dbReference type="PANTHER" id="PTHR11795">
    <property type="entry name" value="BRANCHED-CHAIN AMINO ACID TRANSPORT SYSTEM PERMEASE PROTEIN LIVH"/>
    <property type="match status" value="1"/>
</dbReference>
<keyword evidence="5" id="KW-0029">Amino-acid transport</keyword>
<evidence type="ECO:0000256" key="3">
    <source>
        <dbReference type="ARBA" id="ARBA00022475"/>
    </source>
</evidence>
<feature type="transmembrane region" description="Helical" evidence="9">
    <location>
        <begin position="189"/>
        <end position="212"/>
    </location>
</feature>
<dbReference type="GO" id="GO:0006865">
    <property type="term" value="P:amino acid transport"/>
    <property type="evidence" value="ECO:0007669"/>
    <property type="project" value="UniProtKB-KW"/>
</dbReference>
<keyword evidence="6 9" id="KW-1133">Transmembrane helix</keyword>
<dbReference type="OrthoDB" id="9807115at2"/>
<dbReference type="InterPro" id="IPR001851">
    <property type="entry name" value="ABC_transp_permease"/>
</dbReference>
<keyword evidence="7 9" id="KW-0472">Membrane</keyword>
<feature type="transmembrane region" description="Helical" evidence="9">
    <location>
        <begin position="130"/>
        <end position="157"/>
    </location>
</feature>
<feature type="transmembrane region" description="Helical" evidence="9">
    <location>
        <begin position="260"/>
        <end position="278"/>
    </location>
</feature>
<keyword evidence="2" id="KW-0813">Transport</keyword>
<feature type="transmembrane region" description="Helical" evidence="9">
    <location>
        <begin position="224"/>
        <end position="248"/>
    </location>
</feature>
<comment type="similarity">
    <text evidence="8">Belongs to the binding-protein-dependent transport system permease family. LivHM subfamily.</text>
</comment>
<dbReference type="Proteomes" id="UP000198654">
    <property type="component" value="Unassembled WGS sequence"/>
</dbReference>
<dbReference type="RefSeq" id="WP_089725122.1">
    <property type="nucleotide sequence ID" value="NZ_FNGI01000001.1"/>
</dbReference>
<evidence type="ECO:0000256" key="5">
    <source>
        <dbReference type="ARBA" id="ARBA00022970"/>
    </source>
</evidence>
<keyword evidence="3" id="KW-1003">Cell membrane</keyword>
<feature type="transmembrane region" description="Helical" evidence="9">
    <location>
        <begin position="91"/>
        <end position="110"/>
    </location>
</feature>
<dbReference type="PANTHER" id="PTHR11795:SF445">
    <property type="entry name" value="AMINO ACID ABC TRANSPORTER PERMEASE PROTEIN"/>
    <property type="match status" value="1"/>
</dbReference>
<evidence type="ECO:0000313" key="11">
    <source>
        <dbReference type="Proteomes" id="UP000198654"/>
    </source>
</evidence>
<dbReference type="EMBL" id="FNGI01000001">
    <property type="protein sequence ID" value="SDK90390.1"/>
    <property type="molecule type" value="Genomic_DNA"/>
</dbReference>
<dbReference type="InterPro" id="IPR052157">
    <property type="entry name" value="BCAA_transport_permease"/>
</dbReference>
<evidence type="ECO:0000256" key="9">
    <source>
        <dbReference type="SAM" id="Phobius"/>
    </source>
</evidence>
<proteinExistence type="inferred from homology"/>
<gene>
    <name evidence="10" type="ORF">SAMN05661010_00472</name>
</gene>
<dbReference type="AlphaFoldDB" id="A0A1G9FPS8"/>
<evidence type="ECO:0000313" key="10">
    <source>
        <dbReference type="EMBL" id="SDK90390.1"/>
    </source>
</evidence>
<dbReference type="Pfam" id="PF02653">
    <property type="entry name" value="BPD_transp_2"/>
    <property type="match status" value="1"/>
</dbReference>
<dbReference type="CDD" id="cd06582">
    <property type="entry name" value="TM_PBP1_LivH_like"/>
    <property type="match status" value="1"/>
</dbReference>
<name>A0A1G9FPS8_9GAMM</name>